<dbReference type="GO" id="GO:0003924">
    <property type="term" value="F:GTPase activity"/>
    <property type="evidence" value="ECO:0007669"/>
    <property type="project" value="InterPro"/>
</dbReference>
<dbReference type="HOGENOM" id="CLU_041217_9_0_1"/>
<evidence type="ECO:0000313" key="5">
    <source>
        <dbReference type="Proteomes" id="UP000001997"/>
    </source>
</evidence>
<dbReference type="PROSITE" id="PS51421">
    <property type="entry name" value="RAS"/>
    <property type="match status" value="1"/>
</dbReference>
<protein>
    <submittedName>
        <fullName evidence="4">Uncharacterized protein</fullName>
    </submittedName>
</protein>
<feature type="compositionally biased region" description="Polar residues" evidence="3">
    <location>
        <begin position="221"/>
        <end position="230"/>
    </location>
</feature>
<organism evidence="4 5">
    <name type="scientific">Meyerozyma guilliermondii (strain ATCC 6260 / CBS 566 / DSM 6381 / JCM 1539 / NBRC 10279 / NRRL Y-324)</name>
    <name type="common">Yeast</name>
    <name type="synonym">Candida guilliermondii</name>
    <dbReference type="NCBI Taxonomy" id="294746"/>
    <lineage>
        <taxon>Eukaryota</taxon>
        <taxon>Fungi</taxon>
        <taxon>Dikarya</taxon>
        <taxon>Ascomycota</taxon>
        <taxon>Saccharomycotina</taxon>
        <taxon>Pichiomycetes</taxon>
        <taxon>Debaryomycetaceae</taxon>
        <taxon>Meyerozyma</taxon>
    </lineage>
</organism>
<dbReference type="STRING" id="294746.A5DM81"/>
<dbReference type="Pfam" id="PF00071">
    <property type="entry name" value="Ras"/>
    <property type="match status" value="1"/>
</dbReference>
<dbReference type="SMART" id="SM00175">
    <property type="entry name" value="RAB"/>
    <property type="match status" value="1"/>
</dbReference>
<feature type="compositionally biased region" description="Basic and acidic residues" evidence="3">
    <location>
        <begin position="231"/>
        <end position="246"/>
    </location>
</feature>
<dbReference type="SMART" id="SM00173">
    <property type="entry name" value="RAS"/>
    <property type="match status" value="1"/>
</dbReference>
<keyword evidence="5" id="KW-1185">Reference proteome</keyword>
<dbReference type="VEuPathDB" id="FungiDB:PGUG_04382"/>
<dbReference type="eggNOG" id="KOG0395">
    <property type="taxonomic scope" value="Eukaryota"/>
</dbReference>
<feature type="region of interest" description="Disordered" evidence="3">
    <location>
        <begin position="195"/>
        <end position="254"/>
    </location>
</feature>
<dbReference type="GO" id="GO:0016020">
    <property type="term" value="C:membrane"/>
    <property type="evidence" value="ECO:0007669"/>
    <property type="project" value="InterPro"/>
</dbReference>
<dbReference type="OrthoDB" id="265044at2759"/>
<dbReference type="Proteomes" id="UP000001997">
    <property type="component" value="Unassembled WGS sequence"/>
</dbReference>
<dbReference type="PANTHER" id="PTHR24070">
    <property type="entry name" value="RAS, DI-RAS, AND RHEB FAMILY MEMBERS OF SMALL GTPASE SUPERFAMILY"/>
    <property type="match status" value="1"/>
</dbReference>
<evidence type="ECO:0000256" key="2">
    <source>
        <dbReference type="ARBA" id="ARBA00023134"/>
    </source>
</evidence>
<dbReference type="Gene3D" id="3.40.50.300">
    <property type="entry name" value="P-loop containing nucleotide triphosphate hydrolases"/>
    <property type="match status" value="1"/>
</dbReference>
<dbReference type="SMART" id="SM00174">
    <property type="entry name" value="RHO"/>
    <property type="match status" value="1"/>
</dbReference>
<proteinExistence type="predicted"/>
<dbReference type="SUPFAM" id="SSF52540">
    <property type="entry name" value="P-loop containing nucleoside triphosphate hydrolases"/>
    <property type="match status" value="1"/>
</dbReference>
<sequence>MTRSSYECDVCVLGGPGIGKSSLILHYTKGIFLENIESSVEDLYQKQATSQGVSKIISILDTNANVDAYSTSRKEQIKNAATLVFAYSIDDRDSFLKVSDDFERNLGVMKTLPPCALIGLKSDLSADRQVAYEEGQRLSEHMKAVSFQECSSKLSINVNEALDPIVEVALQNSSKSEPKSEPKSDSDLNSYMTFEVESAAKADAKSETKSETNSEGRTEMKSGSSTPQTVERNHSRSMKKEPDSLHQNHCCIVM</sequence>
<dbReference type="PROSITE" id="PS51419">
    <property type="entry name" value="RAB"/>
    <property type="match status" value="1"/>
</dbReference>
<dbReference type="GeneID" id="5125456"/>
<accession>A5DM81</accession>
<gene>
    <name evidence="4" type="ORF">PGUG_04382</name>
</gene>
<dbReference type="PRINTS" id="PR00449">
    <property type="entry name" value="RASTRNSFRMNG"/>
</dbReference>
<name>A5DM81_PICGU</name>
<keyword evidence="2" id="KW-0342">GTP-binding</keyword>
<dbReference type="KEGG" id="pgu:PGUG_04382"/>
<evidence type="ECO:0000256" key="3">
    <source>
        <dbReference type="SAM" id="MobiDB-lite"/>
    </source>
</evidence>
<dbReference type="AlphaFoldDB" id="A5DM81"/>
<dbReference type="GO" id="GO:0007165">
    <property type="term" value="P:signal transduction"/>
    <property type="evidence" value="ECO:0007669"/>
    <property type="project" value="InterPro"/>
</dbReference>
<dbReference type="OMA" id="LFREVIC"/>
<feature type="compositionally biased region" description="Basic and acidic residues" evidence="3">
    <location>
        <begin position="198"/>
        <end position="220"/>
    </location>
</feature>
<dbReference type="InterPro" id="IPR020849">
    <property type="entry name" value="Small_GTPase_Ras-type"/>
</dbReference>
<evidence type="ECO:0000313" key="4">
    <source>
        <dbReference type="EMBL" id="EDK40284.2"/>
    </source>
</evidence>
<evidence type="ECO:0000256" key="1">
    <source>
        <dbReference type="ARBA" id="ARBA00022741"/>
    </source>
</evidence>
<reference evidence="4 5" key="1">
    <citation type="journal article" date="2009" name="Nature">
        <title>Evolution of pathogenicity and sexual reproduction in eight Candida genomes.</title>
        <authorList>
            <person name="Butler G."/>
            <person name="Rasmussen M.D."/>
            <person name="Lin M.F."/>
            <person name="Santos M.A."/>
            <person name="Sakthikumar S."/>
            <person name="Munro C.A."/>
            <person name="Rheinbay E."/>
            <person name="Grabherr M."/>
            <person name="Forche A."/>
            <person name="Reedy J.L."/>
            <person name="Agrafioti I."/>
            <person name="Arnaud M.B."/>
            <person name="Bates S."/>
            <person name="Brown A.J."/>
            <person name="Brunke S."/>
            <person name="Costanzo M.C."/>
            <person name="Fitzpatrick D.A."/>
            <person name="de Groot P.W."/>
            <person name="Harris D."/>
            <person name="Hoyer L.L."/>
            <person name="Hube B."/>
            <person name="Klis F.M."/>
            <person name="Kodira C."/>
            <person name="Lennard N."/>
            <person name="Logue M.E."/>
            <person name="Martin R."/>
            <person name="Neiman A.M."/>
            <person name="Nikolaou E."/>
            <person name="Quail M.A."/>
            <person name="Quinn J."/>
            <person name="Santos M.C."/>
            <person name="Schmitzberger F.F."/>
            <person name="Sherlock G."/>
            <person name="Shah P."/>
            <person name="Silverstein K.A."/>
            <person name="Skrzypek M.S."/>
            <person name="Soll D."/>
            <person name="Staggs R."/>
            <person name="Stansfield I."/>
            <person name="Stumpf M.P."/>
            <person name="Sudbery P.E."/>
            <person name="Srikantha T."/>
            <person name="Zeng Q."/>
            <person name="Berman J."/>
            <person name="Berriman M."/>
            <person name="Heitman J."/>
            <person name="Gow N.A."/>
            <person name="Lorenz M.C."/>
            <person name="Birren B.W."/>
            <person name="Kellis M."/>
            <person name="Cuomo C.A."/>
        </authorList>
    </citation>
    <scope>NUCLEOTIDE SEQUENCE [LARGE SCALE GENOMIC DNA]</scope>
    <source>
        <strain evidence="5">ATCC 6260 / CBS 566 / DSM 6381 / JCM 1539 / NBRC 10279 / NRRL Y-324</strain>
    </source>
</reference>
<dbReference type="InParanoid" id="A5DM81"/>
<dbReference type="RefSeq" id="XP_001483653.2">
    <property type="nucleotide sequence ID" value="XM_001483603.1"/>
</dbReference>
<dbReference type="EMBL" id="CH408159">
    <property type="protein sequence ID" value="EDK40284.2"/>
    <property type="molecule type" value="Genomic_DNA"/>
</dbReference>
<dbReference type="GO" id="GO:0005525">
    <property type="term" value="F:GTP binding"/>
    <property type="evidence" value="ECO:0007669"/>
    <property type="project" value="UniProtKB-KW"/>
</dbReference>
<keyword evidence="1" id="KW-0547">Nucleotide-binding</keyword>
<dbReference type="InterPro" id="IPR027417">
    <property type="entry name" value="P-loop_NTPase"/>
</dbReference>
<dbReference type="InterPro" id="IPR001806">
    <property type="entry name" value="Small_GTPase"/>
</dbReference>